<evidence type="ECO:0000313" key="3">
    <source>
        <dbReference type="EMBL" id="AKT36403.1"/>
    </source>
</evidence>
<dbReference type="Proteomes" id="UP000067626">
    <property type="component" value="Chromosome"/>
</dbReference>
<dbReference type="PANTHER" id="PTHR46268">
    <property type="entry name" value="STRESS RESPONSE PROTEIN NHAX"/>
    <property type="match status" value="1"/>
</dbReference>
<organism evidence="3 4">
    <name type="scientific">Chondromyces crocatus</name>
    <dbReference type="NCBI Taxonomy" id="52"/>
    <lineage>
        <taxon>Bacteria</taxon>
        <taxon>Pseudomonadati</taxon>
        <taxon>Myxococcota</taxon>
        <taxon>Polyangia</taxon>
        <taxon>Polyangiales</taxon>
        <taxon>Polyangiaceae</taxon>
        <taxon>Chondromyces</taxon>
    </lineage>
</organism>
<dbReference type="CDD" id="cd00293">
    <property type="entry name" value="USP-like"/>
    <property type="match status" value="1"/>
</dbReference>
<dbReference type="EMBL" id="CP012159">
    <property type="protein sequence ID" value="AKT36403.1"/>
    <property type="molecule type" value="Genomic_DNA"/>
</dbReference>
<protein>
    <submittedName>
        <fullName evidence="3">Universal stress protein</fullName>
    </submittedName>
</protein>
<dbReference type="AlphaFoldDB" id="A0A0K1E748"/>
<evidence type="ECO:0000313" key="4">
    <source>
        <dbReference type="Proteomes" id="UP000067626"/>
    </source>
</evidence>
<sequence>MSLKHPKIIVAALDTSQRAAGVLEEAVDLAQKLGGKVLLVRAVGIPHEIPPEALSATPNAVPEILGRIAREDLEQRARAVPEGLLHGIQVRTGVGWQVICDEADAADADLIVIGSHGYQGIDRLLGTTASRVVNHATRSVLVVREKPVKSA</sequence>
<name>A0A0K1E748_CHOCO</name>
<dbReference type="InterPro" id="IPR006016">
    <property type="entry name" value="UspA"/>
</dbReference>
<dbReference type="InterPro" id="IPR006015">
    <property type="entry name" value="Universal_stress_UspA"/>
</dbReference>
<reference evidence="3 4" key="1">
    <citation type="submission" date="2015-07" db="EMBL/GenBank/DDBJ databases">
        <title>Genome analysis of myxobacterium Chondromyces crocatus Cm c5 reveals a high potential for natural compound synthesis and the genetic basis for the loss of fruiting body formation.</title>
        <authorList>
            <person name="Zaburannyi N."/>
            <person name="Bunk B."/>
            <person name="Maier J."/>
            <person name="Overmann J."/>
            <person name="Mueller R."/>
        </authorList>
    </citation>
    <scope>NUCLEOTIDE SEQUENCE [LARGE SCALE GENOMIC DNA]</scope>
    <source>
        <strain evidence="3 4">Cm c5</strain>
    </source>
</reference>
<dbReference type="InterPro" id="IPR014729">
    <property type="entry name" value="Rossmann-like_a/b/a_fold"/>
</dbReference>
<dbReference type="KEGG" id="ccro:CMC5_005160"/>
<dbReference type="SUPFAM" id="SSF52402">
    <property type="entry name" value="Adenine nucleotide alpha hydrolases-like"/>
    <property type="match status" value="1"/>
</dbReference>
<evidence type="ECO:0000259" key="2">
    <source>
        <dbReference type="Pfam" id="PF00582"/>
    </source>
</evidence>
<dbReference type="PANTHER" id="PTHR46268:SF6">
    <property type="entry name" value="UNIVERSAL STRESS PROTEIN UP12"/>
    <property type="match status" value="1"/>
</dbReference>
<dbReference type="PRINTS" id="PR01438">
    <property type="entry name" value="UNVRSLSTRESS"/>
</dbReference>
<proteinExistence type="inferred from homology"/>
<keyword evidence="4" id="KW-1185">Reference proteome</keyword>
<gene>
    <name evidence="3" type="ORF">CMC5_005160</name>
</gene>
<dbReference type="RefSeq" id="WP_050428923.1">
    <property type="nucleotide sequence ID" value="NZ_CP012159.1"/>
</dbReference>
<dbReference type="Gene3D" id="3.40.50.620">
    <property type="entry name" value="HUPs"/>
    <property type="match status" value="1"/>
</dbReference>
<evidence type="ECO:0000256" key="1">
    <source>
        <dbReference type="ARBA" id="ARBA00008791"/>
    </source>
</evidence>
<feature type="domain" description="UspA" evidence="2">
    <location>
        <begin position="7"/>
        <end position="144"/>
    </location>
</feature>
<dbReference type="STRING" id="52.CMC5_005160"/>
<dbReference type="Pfam" id="PF00582">
    <property type="entry name" value="Usp"/>
    <property type="match status" value="1"/>
</dbReference>
<accession>A0A0K1E748</accession>
<comment type="similarity">
    <text evidence="1">Belongs to the universal stress protein A family.</text>
</comment>
<dbReference type="OrthoDB" id="9808582at2"/>